<accession>S7UUS2</accession>
<dbReference type="STRING" id="1121439.dsat_1636"/>
<evidence type="ECO:0000256" key="3">
    <source>
        <dbReference type="ARBA" id="ARBA00022679"/>
    </source>
</evidence>
<reference evidence="7 8" key="1">
    <citation type="journal article" date="2013" name="Genome Announc.">
        <title>Draft genome sequences for three mercury-methylating, sulfate-reducing bacteria.</title>
        <authorList>
            <person name="Brown S.D."/>
            <person name="Hurt R.A.Jr."/>
            <person name="Gilmour C.C."/>
            <person name="Elias D.A."/>
        </authorList>
    </citation>
    <scope>NUCLEOTIDE SEQUENCE [LARGE SCALE GENOMIC DNA]</scope>
    <source>
        <strain evidence="7 8">DSM 16529</strain>
    </source>
</reference>
<evidence type="ECO:0000256" key="6">
    <source>
        <dbReference type="PIRSR" id="PIRSR003085-1"/>
    </source>
</evidence>
<evidence type="ECO:0000256" key="1">
    <source>
        <dbReference type="ARBA" id="ARBA00010815"/>
    </source>
</evidence>
<dbReference type="RefSeq" id="WP_020885522.1">
    <property type="nucleotide sequence ID" value="NZ_ATHI01000001.1"/>
</dbReference>
<keyword evidence="8" id="KW-1185">Reference proteome</keyword>
<evidence type="ECO:0000313" key="7">
    <source>
        <dbReference type="EMBL" id="EPR36108.1"/>
    </source>
</evidence>
<protein>
    <submittedName>
        <fullName evidence="7">Cyclopropane-fatty-acyl-phospholipid synthase</fullName>
    </submittedName>
</protein>
<dbReference type="PIRSF" id="PIRSF003085">
    <property type="entry name" value="CMAS"/>
    <property type="match status" value="1"/>
</dbReference>
<dbReference type="InterPro" id="IPR003333">
    <property type="entry name" value="CMAS"/>
</dbReference>
<dbReference type="InterPro" id="IPR029063">
    <property type="entry name" value="SAM-dependent_MTases_sf"/>
</dbReference>
<name>S7UUS2_9BACT</name>
<comment type="similarity">
    <text evidence="1">Belongs to the CFA/CMAS family.</text>
</comment>
<dbReference type="InterPro" id="IPR050723">
    <property type="entry name" value="CFA/CMAS"/>
</dbReference>
<dbReference type="AlphaFoldDB" id="S7UUS2"/>
<dbReference type="PANTHER" id="PTHR43667:SF1">
    <property type="entry name" value="CYCLOPROPANE-FATTY-ACYL-PHOSPHOLIPID SYNTHASE"/>
    <property type="match status" value="1"/>
</dbReference>
<dbReference type="Proteomes" id="UP000014975">
    <property type="component" value="Unassembled WGS sequence"/>
</dbReference>
<comment type="caution">
    <text evidence="7">The sequence shown here is derived from an EMBL/GenBank/DDBJ whole genome shotgun (WGS) entry which is preliminary data.</text>
</comment>
<dbReference type="Pfam" id="PF02353">
    <property type="entry name" value="CMAS"/>
    <property type="match status" value="1"/>
</dbReference>
<dbReference type="SUPFAM" id="SSF53335">
    <property type="entry name" value="S-adenosyl-L-methionine-dependent methyltransferases"/>
    <property type="match status" value="1"/>
</dbReference>
<dbReference type="NCBIfam" id="NF008686">
    <property type="entry name" value="PRK11705.1"/>
    <property type="match status" value="1"/>
</dbReference>
<dbReference type="GO" id="GO:0032259">
    <property type="term" value="P:methylation"/>
    <property type="evidence" value="ECO:0007669"/>
    <property type="project" value="UniProtKB-KW"/>
</dbReference>
<dbReference type="Gene3D" id="3.40.50.150">
    <property type="entry name" value="Vaccinia Virus protein VP39"/>
    <property type="match status" value="1"/>
</dbReference>
<sequence>MVDRTLVSLLNEAGVEINGDNPWDIRVHDERFGSRVMRELNLGLGESYMDGWWDCERLDELFHRLLTSGIEKKIRGSPRYLLRLLPAVLFNLQSRARSRLIAKRHYDLGNDLFLSFLGATVQYSCAYFEGTDDLDEAQRNKLRMICEKLGLCAGEHLLDIGCGFGGLARFAAAEYGCEVTAVNISREQMRHARDICAGLPVRVLDQDYRAIEGRFDKIASVGMFEHVGRRNYRTFMRVAHRCLSPGGVFLLHTIGGNVTCFNCDPWIAKHIFPVGMLPSAALVGKAAEGLFVIEDWHNIGPHYDKTLMAWNRNFQAAWPGFAERYGERFRRMWEYYLLSCAGAFRARRIQAWQVVMTKDGVGRPQPACRPAFAGRDEPVRWN</sequence>
<dbReference type="PANTHER" id="PTHR43667">
    <property type="entry name" value="CYCLOPROPANE-FATTY-ACYL-PHOSPHOLIPID SYNTHASE"/>
    <property type="match status" value="1"/>
</dbReference>
<evidence type="ECO:0000256" key="4">
    <source>
        <dbReference type="ARBA" id="ARBA00022691"/>
    </source>
</evidence>
<dbReference type="GO" id="GO:0008610">
    <property type="term" value="P:lipid biosynthetic process"/>
    <property type="evidence" value="ECO:0007669"/>
    <property type="project" value="InterPro"/>
</dbReference>
<dbReference type="eggNOG" id="COG2230">
    <property type="taxonomic scope" value="Bacteria"/>
</dbReference>
<evidence type="ECO:0000256" key="2">
    <source>
        <dbReference type="ARBA" id="ARBA00022603"/>
    </source>
</evidence>
<gene>
    <name evidence="7" type="ORF">dsat_1636</name>
</gene>
<feature type="active site" evidence="6">
    <location>
        <position position="340"/>
    </location>
</feature>
<proteinExistence type="inferred from homology"/>
<keyword evidence="4" id="KW-0949">S-adenosyl-L-methionine</keyword>
<keyword evidence="2" id="KW-0489">Methyltransferase</keyword>
<organism evidence="7 8">
    <name type="scientific">Alkalidesulfovibrio alkalitolerans DSM 16529</name>
    <dbReference type="NCBI Taxonomy" id="1121439"/>
    <lineage>
        <taxon>Bacteria</taxon>
        <taxon>Pseudomonadati</taxon>
        <taxon>Thermodesulfobacteriota</taxon>
        <taxon>Desulfovibrionia</taxon>
        <taxon>Desulfovibrionales</taxon>
        <taxon>Desulfovibrionaceae</taxon>
        <taxon>Alkalidesulfovibrio</taxon>
    </lineage>
</organism>
<evidence type="ECO:0000256" key="5">
    <source>
        <dbReference type="ARBA" id="ARBA00023098"/>
    </source>
</evidence>
<keyword evidence="3" id="KW-0808">Transferase</keyword>
<dbReference type="OrthoDB" id="9782855at2"/>
<evidence type="ECO:0000313" key="8">
    <source>
        <dbReference type="Proteomes" id="UP000014975"/>
    </source>
</evidence>
<dbReference type="PATRIC" id="fig|1121439.3.peg.16"/>
<keyword evidence="5" id="KW-0443">Lipid metabolism</keyword>
<dbReference type="GO" id="GO:0008168">
    <property type="term" value="F:methyltransferase activity"/>
    <property type="evidence" value="ECO:0007669"/>
    <property type="project" value="UniProtKB-KW"/>
</dbReference>
<dbReference type="CDD" id="cd02440">
    <property type="entry name" value="AdoMet_MTases"/>
    <property type="match status" value="1"/>
</dbReference>
<dbReference type="EMBL" id="ATHI01000001">
    <property type="protein sequence ID" value="EPR36108.1"/>
    <property type="molecule type" value="Genomic_DNA"/>
</dbReference>